<keyword evidence="2 6" id="KW-0378">Hydrolase</keyword>
<dbReference type="Gene3D" id="2.60.40.10">
    <property type="entry name" value="Immunoglobulins"/>
    <property type="match status" value="1"/>
</dbReference>
<feature type="active site" evidence="7">
    <location>
        <position position="547"/>
    </location>
</feature>
<evidence type="ECO:0000256" key="7">
    <source>
        <dbReference type="PROSITE-ProRule" id="PRU10060"/>
    </source>
</evidence>
<dbReference type="InterPro" id="IPR033126">
    <property type="entry name" value="Glyco_hydro_9_Asp/Glu_AS"/>
</dbReference>
<comment type="catalytic activity">
    <reaction evidence="8">
        <text>Endohydrolysis of (1-&gt;4)-beta-D-glucosidic linkages in cellulose, lichenin and cereal beta-D-glucans.</text>
        <dbReference type="EC" id="3.2.1.4"/>
    </reaction>
</comment>
<feature type="domain" description="Glycoside hydrolase family 9" evidence="9">
    <location>
        <begin position="109"/>
        <end position="559"/>
    </location>
</feature>
<dbReference type="Gene3D" id="2.160.20.10">
    <property type="entry name" value="Single-stranded right-handed beta-helix, Pectin lyase-like"/>
    <property type="match status" value="1"/>
</dbReference>
<evidence type="ECO:0000256" key="8">
    <source>
        <dbReference type="RuleBase" id="RU361166"/>
    </source>
</evidence>
<dbReference type="PANTHER" id="PTHR22298">
    <property type="entry name" value="ENDO-1,4-BETA-GLUCANASE"/>
    <property type="match status" value="1"/>
</dbReference>
<organism evidence="11 12">
    <name type="scientific">Prevotella communis</name>
    <dbReference type="NCBI Taxonomy" id="2913614"/>
    <lineage>
        <taxon>Bacteria</taxon>
        <taxon>Pseudomonadati</taxon>
        <taxon>Bacteroidota</taxon>
        <taxon>Bacteroidia</taxon>
        <taxon>Bacteroidales</taxon>
        <taxon>Prevotellaceae</taxon>
        <taxon>Prevotella</taxon>
    </lineage>
</organism>
<dbReference type="PROSITE" id="PS00592">
    <property type="entry name" value="GH9_2"/>
    <property type="match status" value="1"/>
</dbReference>
<evidence type="ECO:0000256" key="6">
    <source>
        <dbReference type="PROSITE-ProRule" id="PRU10059"/>
    </source>
</evidence>
<proteinExistence type="inferred from homology"/>
<dbReference type="PROSITE" id="PS00698">
    <property type="entry name" value="GH9_3"/>
    <property type="match status" value="1"/>
</dbReference>
<reference evidence="12" key="1">
    <citation type="submission" date="2016-10" db="EMBL/GenBank/DDBJ databases">
        <authorList>
            <person name="Varghese N."/>
            <person name="Submissions S."/>
        </authorList>
    </citation>
    <scope>NUCLEOTIDE SEQUENCE [LARGE SCALE GENOMIC DNA]</scope>
    <source>
        <strain evidence="12">BP1-148</strain>
    </source>
</reference>
<feature type="active site" evidence="7">
    <location>
        <position position="538"/>
    </location>
</feature>
<dbReference type="Pfam" id="PF00759">
    <property type="entry name" value="Glyco_hydro_9"/>
    <property type="match status" value="1"/>
</dbReference>
<keyword evidence="4 6" id="KW-0326">Glycosidase</keyword>
<dbReference type="RefSeq" id="WP_091814626.1">
    <property type="nucleotide sequence ID" value="NZ_FNCQ01000002.1"/>
</dbReference>
<dbReference type="Gene3D" id="1.50.10.10">
    <property type="match status" value="1"/>
</dbReference>
<dbReference type="InterPro" id="IPR008928">
    <property type="entry name" value="6-hairpin_glycosidase_sf"/>
</dbReference>
<protein>
    <recommendedName>
        <fullName evidence="8">Endoglucanase</fullName>
        <ecNumber evidence="8">3.2.1.4</ecNumber>
    </recommendedName>
</protein>
<keyword evidence="5 6" id="KW-0624">Polysaccharide degradation</keyword>
<sequence length="1301" mass="146551">MKKIVLLTVLAVLIILPAKTRGQIRYNQVGCYPQQEKFIVVEDTASIHKLKIKTPKGKTLKPASIRKAVSPLSGKTRYVVNLGELTAIGNYQISIGKERCSIQVSDHPYHDIAKSSLRLFYLIRSGIPIEQGGIYKRPLGHPDTLVLIHPSAATDKRPAGTVISSPYGWYDAGDYNKYVVNSAFSIGLMFAAYEQQSTYFTNLNTEIPESHNQTPDLLDEMMFNLRWLQTMQDPDDGGVYHKLTTPNFEGFIMPTACRQPRYVVAKSITATLDFAAVMADAARLFDPYQQDYPGFTEQATIMAERAYQWAKQHPTALYRQDQLHHPEITTGTYADFNSRDELFWAASALYRLTHKQMYFEDAQQNQPQRFNTPSWGNVSALGAFEWLSAKASPLYNDMLHQLMDYCKNAIRDVEKSSFQSPFGNNARDFGWGCLAERCCCQAMALLYADKIQGTSKYRTFALQNADYLLGRNATGYCYVTGFGDKSPMHPHHRISSADGIEMPFPGMLVGGPNPGQQDKKDMHNTVYPSNIPDESYIDNEESYASNEIAINWNASLAAFLCWLDALSEMSATPHDNGIQLDKNHLLLDASLSDSEVANRPFMFNNFHKMLKSLSDTTTLYIKPGVYWIDNPDIPEVVHGENGREPFGCVIRGKILHLIGLDTDARNIVLASARGQTQGAVGNFTMFDIHCDSLWVENLTMGNFCNVDLDYPLNPTLARKKRSDAITQAHVGYVHGKWLMARNVRFISRLNLNPLNGAEHSYYENCHFECTDDAMNGTAVYRHCSIDLYGQKPFWSTFNKGAMFVDCDFNVKTSNREMYFCKQGGPLTLIDCRYHAPSDSIYIGWTAYPQPWLRCYQHHFTLNGKPYIIGNRQRKNTLSPSFLNNTLREAPYLAINKHESTLQTGHDTLRLSCNEIVSWRIEEGFEKYVVMKHIDAETIELIPINSTDETISCCVIATSTDGREAACYLTIKPSQLPPPTVRNPRLTMTQDRAVLTYFLNTKEAADDSRIIWYRDSIPVATTNTGSNGIYLLQEADKGHTLRAVLFPKQKRSDYGAPIECQVKVRHTSRQDSLDTDFSQLYCDWQPVISEGLWTVDGHKPIDTSDYDWSFNSMKPMWEYGEGFNGAIGKGLLQAQRGARLMYTAANRRYDNMSLTLTVDPTKTAGQGFGSATGQYMDVCLKFDTKTLTGYGLRIIRTVKHAKAVDFLLVEYKDGQVTPLTEAISSTCYRTGCTISLNYSNGLLRAHVETKTPKPVDSSLPHQVDLQSHVTSNPFGGIHIQHTGSCGESTTMLHHLHATWKRL</sequence>
<keyword evidence="8" id="KW-0136">Cellulose degradation</keyword>
<feature type="domain" description="Cellulase Ig-like" evidence="10">
    <location>
        <begin position="20"/>
        <end position="98"/>
    </location>
</feature>
<dbReference type="EC" id="3.2.1.4" evidence="8"/>
<gene>
    <name evidence="11" type="ORF">SAMN04487901_102140</name>
</gene>
<dbReference type="STRING" id="645274.SAMN04487901_102140"/>
<keyword evidence="12" id="KW-1185">Reference proteome</keyword>
<evidence type="ECO:0000256" key="3">
    <source>
        <dbReference type="ARBA" id="ARBA00023277"/>
    </source>
</evidence>
<dbReference type="InterPro" id="IPR012341">
    <property type="entry name" value="6hp_glycosidase-like_sf"/>
</dbReference>
<dbReference type="InterPro" id="IPR012334">
    <property type="entry name" value="Pectin_lyas_fold"/>
</dbReference>
<dbReference type="InterPro" id="IPR013783">
    <property type="entry name" value="Ig-like_fold"/>
</dbReference>
<comment type="similarity">
    <text evidence="1 6 8">Belongs to the glycosyl hydrolase 9 (cellulase E) family.</text>
</comment>
<keyword evidence="3 6" id="KW-0119">Carbohydrate metabolism</keyword>
<evidence type="ECO:0000256" key="5">
    <source>
        <dbReference type="ARBA" id="ARBA00023326"/>
    </source>
</evidence>
<accession>A0A1G7T5X1</accession>
<evidence type="ECO:0000256" key="2">
    <source>
        <dbReference type="ARBA" id="ARBA00022801"/>
    </source>
</evidence>
<dbReference type="GO" id="GO:0008810">
    <property type="term" value="F:cellulase activity"/>
    <property type="evidence" value="ECO:0007669"/>
    <property type="project" value="UniProtKB-EC"/>
</dbReference>
<name>A0A1G7T5X1_9BACT</name>
<evidence type="ECO:0000259" key="9">
    <source>
        <dbReference type="Pfam" id="PF00759"/>
    </source>
</evidence>
<dbReference type="InterPro" id="IPR018221">
    <property type="entry name" value="Glyco_hydro_9_His_AS"/>
</dbReference>
<dbReference type="GO" id="GO:0030245">
    <property type="term" value="P:cellulose catabolic process"/>
    <property type="evidence" value="ECO:0007669"/>
    <property type="project" value="UniProtKB-KW"/>
</dbReference>
<dbReference type="InterPro" id="IPR001701">
    <property type="entry name" value="Glyco_hydro_9"/>
</dbReference>
<dbReference type="Pfam" id="PF02927">
    <property type="entry name" value="CelD_N"/>
    <property type="match status" value="1"/>
</dbReference>
<evidence type="ECO:0000313" key="11">
    <source>
        <dbReference type="EMBL" id="SDG30685.1"/>
    </source>
</evidence>
<dbReference type="InterPro" id="IPR004197">
    <property type="entry name" value="Cellulase_Ig-like"/>
</dbReference>
<dbReference type="Proteomes" id="UP000198779">
    <property type="component" value="Unassembled WGS sequence"/>
</dbReference>
<feature type="active site" evidence="6">
    <location>
        <position position="491"/>
    </location>
</feature>
<dbReference type="InterPro" id="IPR014756">
    <property type="entry name" value="Ig_E-set"/>
</dbReference>
<dbReference type="SUPFAM" id="SSF81296">
    <property type="entry name" value="E set domains"/>
    <property type="match status" value="1"/>
</dbReference>
<dbReference type="EMBL" id="FNCQ01000002">
    <property type="protein sequence ID" value="SDG30685.1"/>
    <property type="molecule type" value="Genomic_DNA"/>
</dbReference>
<evidence type="ECO:0000259" key="10">
    <source>
        <dbReference type="Pfam" id="PF02927"/>
    </source>
</evidence>
<evidence type="ECO:0000313" key="12">
    <source>
        <dbReference type="Proteomes" id="UP000198779"/>
    </source>
</evidence>
<dbReference type="SUPFAM" id="SSF48208">
    <property type="entry name" value="Six-hairpin glycosidases"/>
    <property type="match status" value="1"/>
</dbReference>
<evidence type="ECO:0000256" key="4">
    <source>
        <dbReference type="ARBA" id="ARBA00023295"/>
    </source>
</evidence>
<evidence type="ECO:0000256" key="1">
    <source>
        <dbReference type="ARBA" id="ARBA00007072"/>
    </source>
</evidence>